<dbReference type="EMBL" id="WNKY01000042">
    <property type="protein sequence ID" value="MTV40841.1"/>
    <property type="molecule type" value="Genomic_DNA"/>
</dbReference>
<keyword evidence="3" id="KW-1185">Reference proteome</keyword>
<name>A0A6L6PQA9_9BURK</name>
<comment type="caution">
    <text evidence="2">The sequence shown here is derived from an EMBL/GenBank/DDBJ whole genome shotgun (WGS) entry which is preliminary data.</text>
</comment>
<dbReference type="RefSeq" id="WP_155466938.1">
    <property type="nucleotide sequence ID" value="NZ_WNKY01000042.1"/>
</dbReference>
<proteinExistence type="predicted"/>
<dbReference type="InterPro" id="IPR004919">
    <property type="entry name" value="GmrSD_N"/>
</dbReference>
<evidence type="ECO:0000313" key="2">
    <source>
        <dbReference type="EMBL" id="MTV40841.1"/>
    </source>
</evidence>
<protein>
    <submittedName>
        <fullName evidence="2">DUF262 domain-containing protein</fullName>
    </submittedName>
</protein>
<reference evidence="2 3" key="1">
    <citation type="submission" date="2019-11" db="EMBL/GenBank/DDBJ databases">
        <title>Type strains purchased from KCTC, JCM and DSMZ.</title>
        <authorList>
            <person name="Lu H."/>
        </authorList>
    </citation>
    <scope>NUCLEOTIDE SEQUENCE [LARGE SCALE GENOMIC DNA]</scope>
    <source>
        <strain evidence="2 3">KCTC 22382</strain>
    </source>
</reference>
<evidence type="ECO:0000313" key="3">
    <source>
        <dbReference type="Proteomes" id="UP000475582"/>
    </source>
</evidence>
<dbReference type="Pfam" id="PF03235">
    <property type="entry name" value="GmrSD_N"/>
    <property type="match status" value="1"/>
</dbReference>
<dbReference type="Proteomes" id="UP000475582">
    <property type="component" value="Unassembled WGS sequence"/>
</dbReference>
<dbReference type="OrthoDB" id="3654724at2"/>
<organism evidence="2 3">
    <name type="scientific">Duganella radicis</name>
    <dbReference type="NCBI Taxonomy" id="551988"/>
    <lineage>
        <taxon>Bacteria</taxon>
        <taxon>Pseudomonadati</taxon>
        <taxon>Pseudomonadota</taxon>
        <taxon>Betaproteobacteria</taxon>
        <taxon>Burkholderiales</taxon>
        <taxon>Oxalobacteraceae</taxon>
        <taxon>Telluria group</taxon>
        <taxon>Duganella</taxon>
    </lineage>
</organism>
<dbReference type="AlphaFoldDB" id="A0A6L6PQA9"/>
<sequence>MTNIHSKKDQEVVDELIEDLDEEIESDIKIRESLAPLVVASRDWTVETMIRQISQKNIDLNPKFQRRNAWDDGKRSALIESLIWGVPVPQIVLAEDPQRPRSYIVIDGKQRLLTIAGFMDPSINYWDKAELKGLTVLNDLNGHSAQELESDASFSDYYRRLMNADIRCTILSNFSDSDVLYDIFYRINTGSVRLGSQELRQVFHRGWFADYLVEITNSMQPIHQVLGLSEPDVRLADVEIVLRSLSMELFGATYKGNLKQFLANSMTSITEGMSRAEIEKEYQLFNTGISNCALVFDYKEIGRKTTDGKFERRFNRVLFEVEIFFFKYLTEAAIKKNKAKFLKAFIALMDDQEFRSSIESTTKSIENTRVRFQKFQALIKSVFAKKIEIPF</sequence>
<gene>
    <name evidence="2" type="ORF">GM676_25075</name>
</gene>
<dbReference type="PANTHER" id="PTHR39639">
    <property type="entry name" value="CHROMOSOME 16, WHOLE GENOME SHOTGUN SEQUENCE"/>
    <property type="match status" value="1"/>
</dbReference>
<accession>A0A6L6PQA9</accession>
<evidence type="ECO:0000259" key="1">
    <source>
        <dbReference type="Pfam" id="PF03235"/>
    </source>
</evidence>
<feature type="domain" description="GmrSD restriction endonucleases N-terminal" evidence="1">
    <location>
        <begin position="53"/>
        <end position="202"/>
    </location>
</feature>
<dbReference type="PANTHER" id="PTHR39639:SF1">
    <property type="entry name" value="DUF262 DOMAIN-CONTAINING PROTEIN"/>
    <property type="match status" value="1"/>
</dbReference>